<comment type="caution">
    <text evidence="1">The sequence shown here is derived from an EMBL/GenBank/DDBJ whole genome shotgun (WGS) entry which is preliminary data.</text>
</comment>
<dbReference type="GO" id="GO:0050300">
    <property type="term" value="F:aminoglycoside 6-kinase activity"/>
    <property type="evidence" value="ECO:0007669"/>
    <property type="project" value="UniProtKB-EC"/>
</dbReference>
<keyword evidence="2" id="KW-1185">Reference proteome</keyword>
<proteinExistence type="predicted"/>
<organism evidence="1 2">
    <name type="scientific">Nocardiopsis aegyptia</name>
    <dbReference type="NCBI Taxonomy" id="220378"/>
    <lineage>
        <taxon>Bacteria</taxon>
        <taxon>Bacillati</taxon>
        <taxon>Actinomycetota</taxon>
        <taxon>Actinomycetes</taxon>
        <taxon>Streptosporangiales</taxon>
        <taxon>Nocardiopsidaceae</taxon>
        <taxon>Nocardiopsis</taxon>
    </lineage>
</organism>
<keyword evidence="1" id="KW-0808">Transferase</keyword>
<dbReference type="EC" id="2.7.1.72" evidence="1"/>
<dbReference type="EMBL" id="JACCFS010000001">
    <property type="protein sequence ID" value="NYJ32184.1"/>
    <property type="molecule type" value="Genomic_DNA"/>
</dbReference>
<dbReference type="AlphaFoldDB" id="A0A7Z0EHV0"/>
<dbReference type="Proteomes" id="UP000572051">
    <property type="component" value="Unassembled WGS sequence"/>
</dbReference>
<protein>
    <submittedName>
        <fullName evidence="1">Streptomycin 6-kinase</fullName>
        <ecNumber evidence="1">2.7.1.72</ecNumber>
    </submittedName>
</protein>
<dbReference type="GO" id="GO:0019748">
    <property type="term" value="P:secondary metabolic process"/>
    <property type="evidence" value="ECO:0007669"/>
    <property type="project" value="InterPro"/>
</dbReference>
<keyword evidence="1" id="KW-0418">Kinase</keyword>
<evidence type="ECO:0000313" key="2">
    <source>
        <dbReference type="Proteomes" id="UP000572051"/>
    </source>
</evidence>
<name>A0A7Z0EHV0_9ACTN</name>
<dbReference type="RefSeq" id="WP_179819877.1">
    <property type="nucleotide sequence ID" value="NZ_JACCFS010000001.1"/>
</dbReference>
<dbReference type="SUPFAM" id="SSF56112">
    <property type="entry name" value="Protein kinase-like (PK-like)"/>
    <property type="match status" value="1"/>
</dbReference>
<dbReference type="InterPro" id="IPR006748">
    <property type="entry name" value="NH2Glyco/OHUrea_AB-resist_kin"/>
</dbReference>
<dbReference type="InterPro" id="IPR011009">
    <property type="entry name" value="Kinase-like_dom_sf"/>
</dbReference>
<accession>A0A7Z0EHV0</accession>
<sequence>MRETTPAITVPAALAASTTEIFGPEWTAALPGLTARQCDLWGLRPSGAPMHGLVSLVVPVRRADGSAAMLKMQPVDEETEGEPIALAAWAGDGAVRLVDHDPATGAMLLEPLSPGRDLSRVEITEALTVIGGLLARLTARPAPAGLRGLGAVTLDLAERAETIVAARPLPDRDRALLAHLAARAREIAAEPGDRLLHWDLHYENVLAPLPGTGREPWLAIDPKPLAGDPAFDLEPALDNRWEEAVATGDARRETRRRFDLLTEVAGLERDRARAWTLVRVLQECVWAVDDGADRLPPVHVAIAEALGR</sequence>
<dbReference type="Pfam" id="PF04655">
    <property type="entry name" value="APH_6_hur"/>
    <property type="match status" value="1"/>
</dbReference>
<gene>
    <name evidence="1" type="ORF">HNR10_000065</name>
</gene>
<reference evidence="1 2" key="1">
    <citation type="submission" date="2020-07" db="EMBL/GenBank/DDBJ databases">
        <title>Sequencing the genomes of 1000 actinobacteria strains.</title>
        <authorList>
            <person name="Klenk H.-P."/>
        </authorList>
    </citation>
    <scope>NUCLEOTIDE SEQUENCE [LARGE SCALE GENOMIC DNA]</scope>
    <source>
        <strain evidence="1 2">DSM 44442</strain>
    </source>
</reference>
<evidence type="ECO:0000313" key="1">
    <source>
        <dbReference type="EMBL" id="NYJ32184.1"/>
    </source>
</evidence>